<sequence length="198" mass="21005">MARPELAPPDTQPRTQLPVLGWVSRLLPPALVLAALVVAAGITGGLGSVGVPLLLAGIVGVPGLIYKGTKPLFRRRGIHDRWRVGIVAALMLIGTAACFLLALPSPVPQTVAALLIGNVGLVFFRRWLNVSAHVSVMTFAVLWVPAIFGTAWAWLLILAPLMILSRVSLREHSWAEAVSGALLGVATFGCFLALLTQR</sequence>
<name>A0A975M6D3_9MICC</name>
<protein>
    <recommendedName>
        <fullName evidence="4">PAP2 superfamily protein</fullName>
    </recommendedName>
</protein>
<evidence type="ECO:0008006" key="4">
    <source>
        <dbReference type="Google" id="ProtNLM"/>
    </source>
</evidence>
<feature type="transmembrane region" description="Helical" evidence="1">
    <location>
        <begin position="140"/>
        <end position="165"/>
    </location>
</feature>
<evidence type="ECO:0000313" key="3">
    <source>
        <dbReference type="Proteomes" id="UP000676885"/>
    </source>
</evidence>
<evidence type="ECO:0000313" key="2">
    <source>
        <dbReference type="EMBL" id="QWC10737.1"/>
    </source>
</evidence>
<feature type="transmembrane region" description="Helical" evidence="1">
    <location>
        <begin position="177"/>
        <end position="195"/>
    </location>
</feature>
<dbReference type="AlphaFoldDB" id="A0A975M6D3"/>
<keyword evidence="1" id="KW-0812">Transmembrane</keyword>
<feature type="transmembrane region" description="Helical" evidence="1">
    <location>
        <begin position="30"/>
        <end position="61"/>
    </location>
</feature>
<dbReference type="RefSeq" id="WP_210229976.1">
    <property type="nucleotide sequence ID" value="NZ_CP076022.1"/>
</dbReference>
<gene>
    <name evidence="2" type="ORF">KKR91_03680</name>
</gene>
<keyword evidence="3" id="KW-1185">Reference proteome</keyword>
<accession>A0A975M6D3</accession>
<evidence type="ECO:0000256" key="1">
    <source>
        <dbReference type="SAM" id="Phobius"/>
    </source>
</evidence>
<dbReference type="Proteomes" id="UP000676885">
    <property type="component" value="Chromosome"/>
</dbReference>
<organism evidence="2 3">
    <name type="scientific">Arthrobacter jiangjiafuii</name>
    <dbReference type="NCBI Taxonomy" id="2817475"/>
    <lineage>
        <taxon>Bacteria</taxon>
        <taxon>Bacillati</taxon>
        <taxon>Actinomycetota</taxon>
        <taxon>Actinomycetes</taxon>
        <taxon>Micrococcales</taxon>
        <taxon>Micrococcaceae</taxon>
        <taxon>Arthrobacter</taxon>
    </lineage>
</organism>
<keyword evidence="1" id="KW-1133">Transmembrane helix</keyword>
<reference evidence="2 3" key="1">
    <citation type="submission" date="2021-05" db="EMBL/GenBank/DDBJ databases">
        <title>Novel species in genus Arthrobacter.</title>
        <authorList>
            <person name="Zhang G."/>
        </authorList>
    </citation>
    <scope>NUCLEOTIDE SEQUENCE [LARGE SCALE GENOMIC DNA]</scope>
    <source>
        <strain evidence="3">zg-ZUI227</strain>
    </source>
</reference>
<dbReference type="KEGG" id="ajg:KKR91_03680"/>
<proteinExistence type="predicted"/>
<keyword evidence="1" id="KW-0472">Membrane</keyword>
<feature type="transmembrane region" description="Helical" evidence="1">
    <location>
        <begin position="109"/>
        <end position="128"/>
    </location>
</feature>
<dbReference type="EMBL" id="CP076022">
    <property type="protein sequence ID" value="QWC10737.1"/>
    <property type="molecule type" value="Genomic_DNA"/>
</dbReference>
<feature type="transmembrane region" description="Helical" evidence="1">
    <location>
        <begin position="82"/>
        <end position="103"/>
    </location>
</feature>